<feature type="region of interest" description="Disordered" evidence="1">
    <location>
        <begin position="64"/>
        <end position="115"/>
    </location>
</feature>
<evidence type="ECO:0000313" key="4">
    <source>
        <dbReference type="Proteomes" id="UP001316803"/>
    </source>
</evidence>
<name>A0AAN8F0L7_9EURO</name>
<feature type="compositionally biased region" description="Acidic residues" evidence="1">
    <location>
        <begin position="106"/>
        <end position="115"/>
    </location>
</feature>
<dbReference type="AlphaFoldDB" id="A0AAN8F0L7"/>
<proteinExistence type="predicted"/>
<sequence>MAPAEDNGRNQFYLTILKHVAEIKVDWKGVAGELGIKHPGNAQTKFNQVLKQDGFKVVKGSVVPLTEAEKTPATPRKRQKKTNTAAEDVADEGTPSKKQKTGGSGEENEDDGEQI</sequence>
<protein>
    <recommendedName>
        <fullName evidence="2">Myb-like DNA-binding domain-containing protein</fullName>
    </recommendedName>
</protein>
<gene>
    <name evidence="3" type="ORF">OHC33_004275</name>
</gene>
<evidence type="ECO:0000256" key="1">
    <source>
        <dbReference type="SAM" id="MobiDB-lite"/>
    </source>
</evidence>
<evidence type="ECO:0000313" key="3">
    <source>
        <dbReference type="EMBL" id="KAK5954553.1"/>
    </source>
</evidence>
<accession>A0AAN8F0L7</accession>
<dbReference type="Pfam" id="PF22980">
    <property type="entry name" value="Myb_DNA-bind_8"/>
    <property type="match status" value="1"/>
</dbReference>
<dbReference type="InterPro" id="IPR054505">
    <property type="entry name" value="Myb_DNA-bind_8"/>
</dbReference>
<organism evidence="3 4">
    <name type="scientific">Knufia fluminis</name>
    <dbReference type="NCBI Taxonomy" id="191047"/>
    <lineage>
        <taxon>Eukaryota</taxon>
        <taxon>Fungi</taxon>
        <taxon>Dikarya</taxon>
        <taxon>Ascomycota</taxon>
        <taxon>Pezizomycotina</taxon>
        <taxon>Eurotiomycetes</taxon>
        <taxon>Chaetothyriomycetidae</taxon>
        <taxon>Chaetothyriales</taxon>
        <taxon>Trichomeriaceae</taxon>
        <taxon>Knufia</taxon>
    </lineage>
</organism>
<reference evidence="3 4" key="1">
    <citation type="submission" date="2022-12" db="EMBL/GenBank/DDBJ databases">
        <title>Genomic features and morphological characterization of a novel Knufia sp. strain isolated from spacecraft assembly facility.</title>
        <authorList>
            <person name="Teixeira M."/>
            <person name="Chander A.M."/>
            <person name="Stajich J.E."/>
            <person name="Venkateswaran K."/>
        </authorList>
    </citation>
    <scope>NUCLEOTIDE SEQUENCE [LARGE SCALE GENOMIC DNA]</scope>
    <source>
        <strain evidence="3 4">FJI-L2-BK-P2</strain>
    </source>
</reference>
<comment type="caution">
    <text evidence="3">The sequence shown here is derived from an EMBL/GenBank/DDBJ whole genome shotgun (WGS) entry which is preliminary data.</text>
</comment>
<keyword evidence="4" id="KW-1185">Reference proteome</keyword>
<evidence type="ECO:0000259" key="2">
    <source>
        <dbReference type="Pfam" id="PF22980"/>
    </source>
</evidence>
<dbReference type="Proteomes" id="UP001316803">
    <property type="component" value="Unassembled WGS sequence"/>
</dbReference>
<feature type="domain" description="Myb-like DNA-binding" evidence="2">
    <location>
        <begin position="10"/>
        <end position="52"/>
    </location>
</feature>
<dbReference type="EMBL" id="JAKLMC020000008">
    <property type="protein sequence ID" value="KAK5954553.1"/>
    <property type="molecule type" value="Genomic_DNA"/>
</dbReference>